<accession>J4H1B3</accession>
<feature type="compositionally biased region" description="Basic and acidic residues" evidence="1">
    <location>
        <begin position="58"/>
        <end position="74"/>
    </location>
</feature>
<evidence type="ECO:0000256" key="1">
    <source>
        <dbReference type="SAM" id="MobiDB-lite"/>
    </source>
</evidence>
<dbReference type="OrthoDB" id="2747445at2759"/>
<protein>
    <submittedName>
        <fullName evidence="3">Uncharacterized protein</fullName>
    </submittedName>
</protein>
<dbReference type="InParanoid" id="J4H1B3"/>
<keyword evidence="2" id="KW-0732">Signal</keyword>
<reference evidence="3 4" key="1">
    <citation type="journal article" date="2012" name="Appl. Environ. Microbiol.">
        <title>Short-read sequencing for genomic analysis of the brown rot fungus Fibroporia radiculosa.</title>
        <authorList>
            <person name="Tang J.D."/>
            <person name="Perkins A.D."/>
            <person name="Sonstegard T.S."/>
            <person name="Schroeder S.G."/>
            <person name="Burgess S.C."/>
            <person name="Diehl S.V."/>
        </authorList>
    </citation>
    <scope>NUCLEOTIDE SEQUENCE [LARGE SCALE GENOMIC DNA]</scope>
    <source>
        <strain evidence="3 4">TFFH 294</strain>
    </source>
</reference>
<organism evidence="3 4">
    <name type="scientific">Fibroporia radiculosa</name>
    <dbReference type="NCBI Taxonomy" id="599839"/>
    <lineage>
        <taxon>Eukaryota</taxon>
        <taxon>Fungi</taxon>
        <taxon>Dikarya</taxon>
        <taxon>Basidiomycota</taxon>
        <taxon>Agaricomycotina</taxon>
        <taxon>Agaricomycetes</taxon>
        <taxon>Polyporales</taxon>
        <taxon>Fibroporiaceae</taxon>
        <taxon>Fibroporia</taxon>
    </lineage>
</organism>
<gene>
    <name evidence="3" type="ORF">FIBRA_01617</name>
</gene>
<evidence type="ECO:0000256" key="2">
    <source>
        <dbReference type="SAM" id="SignalP"/>
    </source>
</evidence>
<feature type="region of interest" description="Disordered" evidence="1">
    <location>
        <begin position="97"/>
        <end position="145"/>
    </location>
</feature>
<dbReference type="RefSeq" id="XP_012178882.1">
    <property type="nucleotide sequence ID" value="XM_012323492.1"/>
</dbReference>
<dbReference type="Proteomes" id="UP000006352">
    <property type="component" value="Unassembled WGS sequence"/>
</dbReference>
<dbReference type="EMBL" id="HE796942">
    <property type="protein sequence ID" value="CCL99599.1"/>
    <property type="molecule type" value="Genomic_DNA"/>
</dbReference>
<proteinExistence type="predicted"/>
<name>J4H1B3_9APHY</name>
<dbReference type="HOGENOM" id="CLU_1835222_0_0_1"/>
<feature type="chain" id="PRO_5003778203" evidence="2">
    <location>
        <begin position="19"/>
        <end position="145"/>
    </location>
</feature>
<evidence type="ECO:0000313" key="3">
    <source>
        <dbReference type="EMBL" id="CCL99599.1"/>
    </source>
</evidence>
<feature type="region of interest" description="Disordered" evidence="1">
    <location>
        <begin position="43"/>
        <end position="84"/>
    </location>
</feature>
<feature type="signal peptide" evidence="2">
    <location>
        <begin position="1"/>
        <end position="18"/>
    </location>
</feature>
<keyword evidence="4" id="KW-1185">Reference proteome</keyword>
<evidence type="ECO:0000313" key="4">
    <source>
        <dbReference type="Proteomes" id="UP000006352"/>
    </source>
</evidence>
<sequence length="145" mass="15630">MLAGMSVVAAGLIGFYFAQFHVQGKRNPAEVKNLSEVPTWQLRHAQQQPGTVPPNPAKDSHNFAHQMPDHEPKPTRLPLPGKEGEAGGIVAEALTMSSGKGSDETQNHSNHIAQPAPTKRKNDAGKTYTKARAVFGTNRQPVCES</sequence>
<dbReference type="AlphaFoldDB" id="J4H1B3"/>
<dbReference type="GeneID" id="24094510"/>